<organism evidence="3 4">
    <name type="scientific">Leptotrombidium deliense</name>
    <dbReference type="NCBI Taxonomy" id="299467"/>
    <lineage>
        <taxon>Eukaryota</taxon>
        <taxon>Metazoa</taxon>
        <taxon>Ecdysozoa</taxon>
        <taxon>Arthropoda</taxon>
        <taxon>Chelicerata</taxon>
        <taxon>Arachnida</taxon>
        <taxon>Acari</taxon>
        <taxon>Acariformes</taxon>
        <taxon>Trombidiformes</taxon>
        <taxon>Prostigmata</taxon>
        <taxon>Anystina</taxon>
        <taxon>Parasitengona</taxon>
        <taxon>Trombiculoidea</taxon>
        <taxon>Trombiculidae</taxon>
        <taxon>Leptotrombidium</taxon>
    </lineage>
</organism>
<protein>
    <recommendedName>
        <fullName evidence="2">ELM2 domain-containing protein</fullName>
    </recommendedName>
</protein>
<dbReference type="InterPro" id="IPR000949">
    <property type="entry name" value="ELM2_dom"/>
</dbReference>
<dbReference type="VEuPathDB" id="VectorBase:LDEU005806"/>
<reference evidence="3 4" key="1">
    <citation type="journal article" date="2018" name="Gigascience">
        <title>Genomes of trombidid mites reveal novel predicted allergens and laterally-transferred genes associated with secondary metabolism.</title>
        <authorList>
            <person name="Dong X."/>
            <person name="Chaisiri K."/>
            <person name="Xia D."/>
            <person name="Armstrong S.D."/>
            <person name="Fang Y."/>
            <person name="Donnelly M.J."/>
            <person name="Kadowaki T."/>
            <person name="McGarry J.W."/>
            <person name="Darby A.C."/>
            <person name="Makepeace B.L."/>
        </authorList>
    </citation>
    <scope>NUCLEOTIDE SEQUENCE [LARGE SCALE GENOMIC DNA]</scope>
    <source>
        <strain evidence="3">UoL-UT</strain>
    </source>
</reference>
<feature type="domain" description="ELM2" evidence="2">
    <location>
        <begin position="15"/>
        <end position="62"/>
    </location>
</feature>
<dbReference type="PROSITE" id="PS51156">
    <property type="entry name" value="ELM2"/>
    <property type="match status" value="1"/>
</dbReference>
<evidence type="ECO:0000256" key="1">
    <source>
        <dbReference type="ARBA" id="ARBA00023242"/>
    </source>
</evidence>
<dbReference type="Proteomes" id="UP000288716">
    <property type="component" value="Unassembled WGS sequence"/>
</dbReference>
<accession>A0A443SFE7</accession>
<name>A0A443SFE7_9ACAR</name>
<keyword evidence="4" id="KW-1185">Reference proteome</keyword>
<dbReference type="AlphaFoldDB" id="A0A443SFE7"/>
<sequence>MLRGRRLSIEQPEMSGMRVGTEYQAVVPDKSTVLPKPAPDYEPEHAVLVWSPTNDIPEDKRG</sequence>
<evidence type="ECO:0000313" key="4">
    <source>
        <dbReference type="Proteomes" id="UP000288716"/>
    </source>
</evidence>
<dbReference type="SMART" id="SM01189">
    <property type="entry name" value="ELM2"/>
    <property type="match status" value="1"/>
</dbReference>
<dbReference type="Pfam" id="PF01448">
    <property type="entry name" value="ELM2"/>
    <property type="match status" value="1"/>
</dbReference>
<keyword evidence="1" id="KW-0539">Nucleus</keyword>
<comment type="caution">
    <text evidence="3">The sequence shown here is derived from an EMBL/GenBank/DDBJ whole genome shotgun (WGS) entry which is preliminary data.</text>
</comment>
<proteinExistence type="predicted"/>
<gene>
    <name evidence="3" type="ORF">B4U80_11175</name>
</gene>
<dbReference type="EMBL" id="NCKV01002936">
    <property type="protein sequence ID" value="RWS26236.1"/>
    <property type="molecule type" value="Genomic_DNA"/>
</dbReference>
<dbReference type="OrthoDB" id="10064338at2759"/>
<dbReference type="Gene3D" id="4.10.1240.50">
    <property type="match status" value="1"/>
</dbReference>
<evidence type="ECO:0000313" key="3">
    <source>
        <dbReference type="EMBL" id="RWS26236.1"/>
    </source>
</evidence>
<dbReference type="STRING" id="299467.A0A443SFE7"/>
<evidence type="ECO:0000259" key="2">
    <source>
        <dbReference type="PROSITE" id="PS51156"/>
    </source>
</evidence>